<protein>
    <submittedName>
        <fullName evidence="1">Uncharacterized protein</fullName>
    </submittedName>
</protein>
<dbReference type="AlphaFoldDB" id="A0A5G2RAK2"/>
<dbReference type="InParanoid" id="A0A5G2RAK2"/>
<reference evidence="1" key="2">
    <citation type="journal article" date="2020" name="Gigascience">
        <title>An improved pig reference genome sequence to enable pig genetics and genomics research.</title>
        <authorList>
            <person name="Warr A."/>
            <person name="Affara N."/>
            <person name="Aken B."/>
            <person name="Beiki H."/>
            <person name="Bickhart D.M."/>
            <person name="Billis K."/>
            <person name="Chow W."/>
            <person name="Eory L."/>
            <person name="Finlayson H.A."/>
            <person name="Flicek P."/>
            <person name="Giron C.G."/>
            <person name="Griffin D.K."/>
            <person name="Hall R."/>
            <person name="Hannum G."/>
            <person name="Hourlier T."/>
            <person name="Howe K."/>
            <person name="Hume D.A."/>
            <person name="Izuogu O."/>
            <person name="Kim K."/>
            <person name="Koren S."/>
            <person name="Liu H."/>
            <person name="Manchanda N."/>
            <person name="Martin F.J."/>
            <person name="Nonneman D.J."/>
            <person name="O'Connor R.E."/>
            <person name="Phillippy A.M."/>
            <person name="Rohrer G.A."/>
            <person name="Rosen B.D."/>
            <person name="Rund L.A."/>
            <person name="Sargent C.A."/>
            <person name="Schook L.B."/>
            <person name="Schroeder S.G."/>
            <person name="Schwartz A.S."/>
            <person name="Skinner B.M."/>
            <person name="Talbot R."/>
            <person name="Tseng E."/>
            <person name="Tuggle C.K."/>
            <person name="Watson M."/>
            <person name="Smith T.P.L."/>
            <person name="Archibald A.L."/>
        </authorList>
    </citation>
    <scope>NUCLEOTIDE SEQUENCE [LARGE SCALE GENOMIC DNA]</scope>
    <source>
        <strain evidence="1">Duroc</strain>
    </source>
</reference>
<evidence type="ECO:0000313" key="1">
    <source>
        <dbReference type="Ensembl" id="ENSSSCP00000073360.1"/>
    </source>
</evidence>
<dbReference type="Proteomes" id="UP000008227">
    <property type="component" value="Chromosome 5"/>
</dbReference>
<evidence type="ECO:0000313" key="2">
    <source>
        <dbReference type="Proteomes" id="UP000008227"/>
    </source>
</evidence>
<reference evidence="1" key="4">
    <citation type="submission" date="2025-09" db="UniProtKB">
        <authorList>
            <consortium name="Ensembl"/>
        </authorList>
    </citation>
    <scope>IDENTIFICATION</scope>
</reference>
<accession>A0A5G2RAK2</accession>
<reference evidence="1" key="3">
    <citation type="submission" date="2025-08" db="UniProtKB">
        <authorList>
            <consortium name="Ensembl"/>
        </authorList>
    </citation>
    <scope>IDENTIFICATION</scope>
</reference>
<sequence>MEFLQKETHCGCALGSALAVPSLWSEALEPEATQHRPLWAWQEWQRAEFSLAHLSYSPTPTPCPVPL</sequence>
<organism evidence="1 2">
    <name type="scientific">Sus scrofa</name>
    <name type="common">Pig</name>
    <dbReference type="NCBI Taxonomy" id="9823"/>
    <lineage>
        <taxon>Eukaryota</taxon>
        <taxon>Metazoa</taxon>
        <taxon>Chordata</taxon>
        <taxon>Craniata</taxon>
        <taxon>Vertebrata</taxon>
        <taxon>Euteleostomi</taxon>
        <taxon>Mammalia</taxon>
        <taxon>Eutheria</taxon>
        <taxon>Laurasiatheria</taxon>
        <taxon>Artiodactyla</taxon>
        <taxon>Suina</taxon>
        <taxon>Suidae</taxon>
        <taxon>Sus</taxon>
    </lineage>
</organism>
<dbReference type="GlyGen" id="A0A5G2RAK2">
    <property type="glycosylation" value="2 sites"/>
</dbReference>
<keyword evidence="2" id="KW-1185">Reference proteome</keyword>
<dbReference type="Bgee" id="ENSSSCG00000044330">
    <property type="expression patterns" value="Expressed in adult mammalian kidney and 11 other cell types or tissues"/>
</dbReference>
<name>A0A5G2RAK2_PIG</name>
<proteinExistence type="predicted"/>
<reference evidence="2" key="1">
    <citation type="submission" date="2009-11" db="EMBL/GenBank/DDBJ databases">
        <authorList>
            <consortium name="Porcine genome sequencing project"/>
        </authorList>
    </citation>
    <scope>NUCLEOTIDE SEQUENCE [LARGE SCALE GENOMIC DNA]</scope>
    <source>
        <strain evidence="2">Duroc</strain>
    </source>
</reference>
<dbReference type="Ensembl" id="ENSSSCT00000071095.1">
    <property type="protein sequence ID" value="ENSSSCP00000073360.1"/>
    <property type="gene ID" value="ENSSSCG00000044330.1"/>
</dbReference>